<dbReference type="EMBL" id="CP016416">
    <property type="protein sequence ID" value="ANU39480.1"/>
    <property type="molecule type" value="Genomic_DNA"/>
</dbReference>
<protein>
    <submittedName>
        <fullName evidence="1">Uncharacterized protein</fullName>
    </submittedName>
</protein>
<dbReference type="RefSeq" id="WP_065546939.1">
    <property type="nucleotide sequence ID" value="NZ_CP016416.1"/>
</dbReference>
<dbReference type="PATRIC" id="fig|45658.7.peg.4433"/>
<gene>
    <name evidence="1" type="ORF">VSVS05_04445</name>
</gene>
<evidence type="ECO:0000313" key="1">
    <source>
        <dbReference type="EMBL" id="ANU39480.1"/>
    </source>
</evidence>
<reference evidence="1 2" key="1">
    <citation type="submission" date="2016-07" db="EMBL/GenBank/DDBJ databases">
        <title>Genome sequencing of Vibrio scophthalmi strain VS-05, an isolated from Paralichthys olivaceus.</title>
        <authorList>
            <person name="Han H.-J."/>
        </authorList>
    </citation>
    <scope>NUCLEOTIDE SEQUENCE [LARGE SCALE GENOMIC DNA]</scope>
    <source>
        <strain evidence="1 2">VS-05</strain>
        <plasmid evidence="2">pvs127</plasmid>
    </source>
</reference>
<sequence length="193" mass="22236">MSSKKEDVKVVDVLTADVCRLIVGHLSMLACSGEEKALLASGIPKSNIRALKRLSYEDSWKLSQKADDVLDIKALLKGVFKKNVPEEYLPYLMYGANNKQMEHHFRIRASKCGPWRDDLNIERKFRTRLLPNKKYKIVVDLLNDLCEKHTPMGIPIDELLTIAQQHQVSLGAMWTELEKWDEEDEADKKKQKK</sequence>
<accession>A0A1C7FHN7</accession>
<keyword evidence="2" id="KW-1185">Reference proteome</keyword>
<keyword evidence="1" id="KW-0614">Plasmid</keyword>
<evidence type="ECO:0000313" key="2">
    <source>
        <dbReference type="Proteomes" id="UP000092528"/>
    </source>
</evidence>
<proteinExistence type="predicted"/>
<geneLocation type="plasmid" evidence="2">
    <name>pvs127</name>
</geneLocation>
<dbReference type="PROSITE" id="PS51257">
    <property type="entry name" value="PROKAR_LIPOPROTEIN"/>
    <property type="match status" value="1"/>
</dbReference>
<name>A0A1C7FHN7_9VIBR</name>
<dbReference type="AlphaFoldDB" id="A0A1C7FHN7"/>
<dbReference type="Proteomes" id="UP000092528">
    <property type="component" value="Plasmid pVS127"/>
</dbReference>
<organism evidence="1 2">
    <name type="scientific">Vibrio scophthalmi</name>
    <dbReference type="NCBI Taxonomy" id="45658"/>
    <lineage>
        <taxon>Bacteria</taxon>
        <taxon>Pseudomonadati</taxon>
        <taxon>Pseudomonadota</taxon>
        <taxon>Gammaproteobacteria</taxon>
        <taxon>Vibrionales</taxon>
        <taxon>Vibrionaceae</taxon>
        <taxon>Vibrio</taxon>
    </lineage>
</organism>